<dbReference type="InterPro" id="IPR000297">
    <property type="entry name" value="PPIase_PpiC"/>
</dbReference>
<protein>
    <recommendedName>
        <fullName evidence="9">Periplasmic chaperone PpiD</fullName>
    </recommendedName>
    <alternativeName>
        <fullName evidence="10">Periplasmic folding chaperone</fullName>
    </alternativeName>
</protein>
<dbReference type="InterPro" id="IPR027304">
    <property type="entry name" value="Trigger_fact/SurA_dom_sf"/>
</dbReference>
<keyword evidence="6 12" id="KW-0472">Membrane</keyword>
<evidence type="ECO:0000256" key="11">
    <source>
        <dbReference type="PROSITE-ProRule" id="PRU00278"/>
    </source>
</evidence>
<evidence type="ECO:0000259" key="13">
    <source>
        <dbReference type="PROSITE" id="PS50198"/>
    </source>
</evidence>
<dbReference type="Pfam" id="PF13145">
    <property type="entry name" value="Rotamase_2"/>
    <property type="match status" value="1"/>
</dbReference>
<reference evidence="14 15" key="1">
    <citation type="submission" date="2020-08" db="EMBL/GenBank/DDBJ databases">
        <title>Bridging the membrane lipid divide: bacteria of the FCB group superphylum have the potential to synthesize archaeal ether lipids.</title>
        <authorList>
            <person name="Villanueva L."/>
            <person name="Von Meijenfeldt F.A.B."/>
            <person name="Westbye A.B."/>
            <person name="Yadav S."/>
            <person name="Hopmans E.C."/>
            <person name="Dutilh B.E."/>
            <person name="Sinninghe Damste J.S."/>
        </authorList>
    </citation>
    <scope>NUCLEOTIDE SEQUENCE [LARGE SCALE GENOMIC DNA]</scope>
    <source>
        <strain evidence="14">NIOZ-UU17</strain>
    </source>
</reference>
<keyword evidence="3" id="KW-0997">Cell inner membrane</keyword>
<dbReference type="InterPro" id="IPR023058">
    <property type="entry name" value="PPIase_PpiC_CS"/>
</dbReference>
<dbReference type="InterPro" id="IPR046357">
    <property type="entry name" value="PPIase_dom_sf"/>
</dbReference>
<dbReference type="Pfam" id="PF00639">
    <property type="entry name" value="Rotamase"/>
    <property type="match status" value="1"/>
</dbReference>
<dbReference type="PROSITE" id="PS50198">
    <property type="entry name" value="PPIC_PPIASE_2"/>
    <property type="match status" value="1"/>
</dbReference>
<dbReference type="EMBL" id="JACNIG010000436">
    <property type="protein sequence ID" value="MBC8434418.1"/>
    <property type="molecule type" value="Genomic_DNA"/>
</dbReference>
<feature type="domain" description="PpiC" evidence="13">
    <location>
        <begin position="263"/>
        <end position="364"/>
    </location>
</feature>
<dbReference type="GO" id="GO:0005886">
    <property type="term" value="C:plasma membrane"/>
    <property type="evidence" value="ECO:0007669"/>
    <property type="project" value="UniProtKB-SubCell"/>
</dbReference>
<dbReference type="AlphaFoldDB" id="A0A8J6P4A5"/>
<gene>
    <name evidence="14" type="ORF">H8D96_21120</name>
</gene>
<dbReference type="Gene3D" id="1.10.4030.10">
    <property type="entry name" value="Porin chaperone SurA, peptide-binding domain"/>
    <property type="match status" value="1"/>
</dbReference>
<keyword evidence="11" id="KW-0697">Rotamase</keyword>
<evidence type="ECO:0000256" key="10">
    <source>
        <dbReference type="ARBA" id="ARBA00042775"/>
    </source>
</evidence>
<evidence type="ECO:0000256" key="8">
    <source>
        <dbReference type="ARBA" id="ARBA00038408"/>
    </source>
</evidence>
<dbReference type="SUPFAM" id="SSF54534">
    <property type="entry name" value="FKBP-like"/>
    <property type="match status" value="1"/>
</dbReference>
<evidence type="ECO:0000313" key="15">
    <source>
        <dbReference type="Proteomes" id="UP000605201"/>
    </source>
</evidence>
<dbReference type="SUPFAM" id="SSF109998">
    <property type="entry name" value="Triger factor/SurA peptide-binding domain-like"/>
    <property type="match status" value="1"/>
</dbReference>
<dbReference type="Gene3D" id="3.10.50.40">
    <property type="match status" value="3"/>
</dbReference>
<feature type="transmembrane region" description="Helical" evidence="12">
    <location>
        <begin position="12"/>
        <end position="31"/>
    </location>
</feature>
<dbReference type="Pfam" id="PF13624">
    <property type="entry name" value="SurA_N_3"/>
    <property type="match status" value="1"/>
</dbReference>
<keyword evidence="2" id="KW-1003">Cell membrane</keyword>
<evidence type="ECO:0000256" key="4">
    <source>
        <dbReference type="ARBA" id="ARBA00022692"/>
    </source>
</evidence>
<comment type="caution">
    <text evidence="14">The sequence shown here is derived from an EMBL/GenBank/DDBJ whole genome shotgun (WGS) entry which is preliminary data.</text>
</comment>
<evidence type="ECO:0000256" key="3">
    <source>
        <dbReference type="ARBA" id="ARBA00022519"/>
    </source>
</evidence>
<dbReference type="InterPro" id="IPR052029">
    <property type="entry name" value="PpiD_chaperone"/>
</dbReference>
<evidence type="ECO:0000256" key="2">
    <source>
        <dbReference type="ARBA" id="ARBA00022475"/>
    </source>
</evidence>
<dbReference type="PANTHER" id="PTHR47529">
    <property type="entry name" value="PEPTIDYL-PROLYL CIS-TRANS ISOMERASE D"/>
    <property type="match status" value="1"/>
</dbReference>
<keyword evidence="5 12" id="KW-1133">Transmembrane helix</keyword>
<sequence length="630" mass="71530">MLRLMRDQASSWLIKVLLGAIVVVFVFWGVGSFRSQRGGSVAVVNGDVITLDDYRNAYNNLVERLRQSFGNQFNEDILKTLRVKEQALNQLIDNRLLVQEAQRLKFRISDEELAEAIINIGAFQNAGAFDSRLYKNVLSRLRLTPEEFEVSQRESMLTGKLRSLVTESVKVADQEAREWYNWQNASVDIDYVLFKPDRNKEINPAPEEIQAYFKDNQTSYKTEPLVKARYLQFSPAAYTSQVTVSDDETRDYYDTNQEEFKEPKKVGARHILIKLDQAADAETVEKKRKKALDILKMAREGRDFATLAQKYSEGPTKNRGGYLGEFSKETMVKPFADKAFAMKPGEISGPVRTQFGWHIIKVEKVTPASNLSLEEAQKTILKKLTDEKAKSLAYDEAVEISDIAYEGDDLMLAAEERNLKVMTTEFFTKKGPAKDVRDPAKFISAAFDLQGTEISDIQDFADGYYILQVVEKIPPKTPEFADVKDKVRSALVKEKQDQQAGKDANAFLSALKSGASLNSESKKYKTEPKSTGFFKRNDSIPGIGSQPGIIEAAFKLSDERKLPEEVIKDGQGYYVIQFRKRKDPDPLGFGSEEKRIKQSLLEQKKTRVYQAFLEQIRSKSEITIKEGFLE</sequence>
<evidence type="ECO:0000256" key="1">
    <source>
        <dbReference type="ARBA" id="ARBA00004382"/>
    </source>
</evidence>
<name>A0A8J6P4A5_9BACT</name>
<comment type="subcellular location">
    <subcellularLocation>
        <location evidence="1">Cell inner membrane</location>
        <topology evidence="1">Single-pass type II membrane protein</topology>
        <orientation evidence="1">Periplasmic side</orientation>
    </subcellularLocation>
</comment>
<dbReference type="PROSITE" id="PS01096">
    <property type="entry name" value="PPIC_PPIASE_1"/>
    <property type="match status" value="1"/>
</dbReference>
<organism evidence="14 15">
    <name type="scientific">Candidatus Desulfatibia vada</name>
    <dbReference type="NCBI Taxonomy" id="2841696"/>
    <lineage>
        <taxon>Bacteria</taxon>
        <taxon>Pseudomonadati</taxon>
        <taxon>Thermodesulfobacteriota</taxon>
        <taxon>Desulfobacteria</taxon>
        <taxon>Desulfobacterales</taxon>
        <taxon>Desulfobacterales incertae sedis</taxon>
        <taxon>Candidatus Desulfatibia</taxon>
    </lineage>
</organism>
<comment type="similarity">
    <text evidence="8">Belongs to the PpiD chaperone family.</text>
</comment>
<evidence type="ECO:0000256" key="5">
    <source>
        <dbReference type="ARBA" id="ARBA00022989"/>
    </source>
</evidence>
<dbReference type="GO" id="GO:0003755">
    <property type="term" value="F:peptidyl-prolyl cis-trans isomerase activity"/>
    <property type="evidence" value="ECO:0007669"/>
    <property type="project" value="UniProtKB-KW"/>
</dbReference>
<accession>A0A8J6P4A5</accession>
<keyword evidence="11" id="KW-0413">Isomerase</keyword>
<evidence type="ECO:0000313" key="14">
    <source>
        <dbReference type="EMBL" id="MBC8434418.1"/>
    </source>
</evidence>
<dbReference type="PANTHER" id="PTHR47529:SF1">
    <property type="entry name" value="PERIPLASMIC CHAPERONE PPID"/>
    <property type="match status" value="1"/>
</dbReference>
<evidence type="ECO:0000256" key="9">
    <source>
        <dbReference type="ARBA" id="ARBA00040743"/>
    </source>
</evidence>
<evidence type="ECO:0000256" key="7">
    <source>
        <dbReference type="ARBA" id="ARBA00023186"/>
    </source>
</evidence>
<dbReference type="Proteomes" id="UP000605201">
    <property type="component" value="Unassembled WGS sequence"/>
</dbReference>
<evidence type="ECO:0000256" key="6">
    <source>
        <dbReference type="ARBA" id="ARBA00023136"/>
    </source>
</evidence>
<keyword evidence="7" id="KW-0143">Chaperone</keyword>
<keyword evidence="4 12" id="KW-0812">Transmembrane</keyword>
<evidence type="ECO:0000256" key="12">
    <source>
        <dbReference type="SAM" id="Phobius"/>
    </source>
</evidence>
<proteinExistence type="inferred from homology"/>